<comment type="caution">
    <text evidence="2">The sequence shown here is derived from an EMBL/GenBank/DDBJ whole genome shotgun (WGS) entry which is preliminary data.</text>
</comment>
<sequence length="113" mass="12535">MYSQSYKSKTTYKGSSHRMGEGEPFPPLTGGAFPGLQRQANLGMRPSDCCVQLLGRCVPTREGTGWQLILPNGKLCPVPHPKWHIRDWTTECATDHQDIEYGVPSPFLVMGDS</sequence>
<dbReference type="Proteomes" id="UP001221898">
    <property type="component" value="Unassembled WGS sequence"/>
</dbReference>
<gene>
    <name evidence="2" type="ORF">AAFF_G00179830</name>
</gene>
<evidence type="ECO:0000256" key="1">
    <source>
        <dbReference type="SAM" id="MobiDB-lite"/>
    </source>
</evidence>
<feature type="region of interest" description="Disordered" evidence="1">
    <location>
        <begin position="1"/>
        <end position="37"/>
    </location>
</feature>
<name>A0AAD7SYD3_9TELE</name>
<dbReference type="AlphaFoldDB" id="A0AAD7SYD3"/>
<dbReference type="EMBL" id="JAINUG010000024">
    <property type="protein sequence ID" value="KAJ8410948.1"/>
    <property type="molecule type" value="Genomic_DNA"/>
</dbReference>
<reference evidence="2" key="1">
    <citation type="journal article" date="2023" name="Science">
        <title>Genome structures resolve the early diversification of teleost fishes.</title>
        <authorList>
            <person name="Parey E."/>
            <person name="Louis A."/>
            <person name="Montfort J."/>
            <person name="Bouchez O."/>
            <person name="Roques C."/>
            <person name="Iampietro C."/>
            <person name="Lluch J."/>
            <person name="Castinel A."/>
            <person name="Donnadieu C."/>
            <person name="Desvignes T."/>
            <person name="Floi Bucao C."/>
            <person name="Jouanno E."/>
            <person name="Wen M."/>
            <person name="Mejri S."/>
            <person name="Dirks R."/>
            <person name="Jansen H."/>
            <person name="Henkel C."/>
            <person name="Chen W.J."/>
            <person name="Zahm M."/>
            <person name="Cabau C."/>
            <person name="Klopp C."/>
            <person name="Thompson A.W."/>
            <person name="Robinson-Rechavi M."/>
            <person name="Braasch I."/>
            <person name="Lecointre G."/>
            <person name="Bobe J."/>
            <person name="Postlethwait J.H."/>
            <person name="Berthelot C."/>
            <person name="Roest Crollius H."/>
            <person name="Guiguen Y."/>
        </authorList>
    </citation>
    <scope>NUCLEOTIDE SEQUENCE</scope>
    <source>
        <strain evidence="2">NC1722</strain>
    </source>
</reference>
<feature type="compositionally biased region" description="Low complexity" evidence="1">
    <location>
        <begin position="1"/>
        <end position="14"/>
    </location>
</feature>
<keyword evidence="3" id="KW-1185">Reference proteome</keyword>
<organism evidence="2 3">
    <name type="scientific">Aldrovandia affinis</name>
    <dbReference type="NCBI Taxonomy" id="143900"/>
    <lineage>
        <taxon>Eukaryota</taxon>
        <taxon>Metazoa</taxon>
        <taxon>Chordata</taxon>
        <taxon>Craniata</taxon>
        <taxon>Vertebrata</taxon>
        <taxon>Euteleostomi</taxon>
        <taxon>Actinopterygii</taxon>
        <taxon>Neopterygii</taxon>
        <taxon>Teleostei</taxon>
        <taxon>Notacanthiformes</taxon>
        <taxon>Halosauridae</taxon>
        <taxon>Aldrovandia</taxon>
    </lineage>
</organism>
<evidence type="ECO:0000313" key="3">
    <source>
        <dbReference type="Proteomes" id="UP001221898"/>
    </source>
</evidence>
<proteinExistence type="predicted"/>
<protein>
    <submittedName>
        <fullName evidence="2">Uncharacterized protein</fullName>
    </submittedName>
</protein>
<accession>A0AAD7SYD3</accession>
<evidence type="ECO:0000313" key="2">
    <source>
        <dbReference type="EMBL" id="KAJ8410948.1"/>
    </source>
</evidence>